<feature type="chain" id="PRO_5011547096" evidence="1">
    <location>
        <begin position="25"/>
        <end position="211"/>
    </location>
</feature>
<dbReference type="RefSeq" id="WP_175529801.1">
    <property type="nucleotide sequence ID" value="NZ_BMXH01000001.1"/>
</dbReference>
<evidence type="ECO:0000313" key="3">
    <source>
        <dbReference type="Proteomes" id="UP000198500"/>
    </source>
</evidence>
<dbReference type="Pfam" id="PF11319">
    <property type="entry name" value="VasI"/>
    <property type="match status" value="1"/>
</dbReference>
<sequence>MTAIFLRWILPLLILVAVSHIALANDTDRLEQANACAEMDSRLDRLKCYDGIFKTSTPQAAASRSSLWHAVEPLEEARSSDDFGFLVRENDDEVFMSVPAKGTSPPRPLLVLSCQDTITRFQLLMREPIDGARKSLGLDTGQQQIEQTWQVRDDGHVLSGGRGLPAIDTLRGLLDIDRLTLNSQMPLLDGLRFDFSGLREAIKPLREACHW</sequence>
<dbReference type="NCBIfam" id="TIGR03360">
    <property type="entry name" value="VI_minor_1"/>
    <property type="match status" value="1"/>
</dbReference>
<reference evidence="2 3" key="1">
    <citation type="submission" date="2016-10" db="EMBL/GenBank/DDBJ databases">
        <authorList>
            <person name="de Groot N.N."/>
        </authorList>
    </citation>
    <scope>NUCLEOTIDE SEQUENCE [LARGE SCALE GENOMIC DNA]</scope>
    <source>
        <strain evidence="2 3">DSM 19219</strain>
    </source>
</reference>
<protein>
    <submittedName>
        <fullName evidence="2">Type VI secretion system protein VasI</fullName>
    </submittedName>
</protein>
<organism evidence="2 3">
    <name type="scientific">Aidingimonas halophila</name>
    <dbReference type="NCBI Taxonomy" id="574349"/>
    <lineage>
        <taxon>Bacteria</taxon>
        <taxon>Pseudomonadati</taxon>
        <taxon>Pseudomonadota</taxon>
        <taxon>Gammaproteobacteria</taxon>
        <taxon>Oceanospirillales</taxon>
        <taxon>Halomonadaceae</taxon>
        <taxon>Aidingimonas</taxon>
    </lineage>
</organism>
<dbReference type="Proteomes" id="UP000198500">
    <property type="component" value="Unassembled WGS sequence"/>
</dbReference>
<evidence type="ECO:0000313" key="2">
    <source>
        <dbReference type="EMBL" id="SDX17818.1"/>
    </source>
</evidence>
<feature type="signal peptide" evidence="1">
    <location>
        <begin position="1"/>
        <end position="24"/>
    </location>
</feature>
<gene>
    <name evidence="2" type="ORF">SAMN05443545_104174</name>
</gene>
<keyword evidence="1" id="KW-0732">Signal</keyword>
<dbReference type="EMBL" id="FNNI01000004">
    <property type="protein sequence ID" value="SDX17818.1"/>
    <property type="molecule type" value="Genomic_DNA"/>
</dbReference>
<evidence type="ECO:0000256" key="1">
    <source>
        <dbReference type="SAM" id="SignalP"/>
    </source>
</evidence>
<dbReference type="STRING" id="574349.SAMN05443545_104174"/>
<keyword evidence="3" id="KW-1185">Reference proteome</keyword>
<dbReference type="InterPro" id="IPR017738">
    <property type="entry name" value="T6SS-assoc_VCA0118"/>
</dbReference>
<accession>A0A1H2ZLI8</accession>
<dbReference type="AlphaFoldDB" id="A0A1H2ZLI8"/>
<name>A0A1H2ZLI8_9GAMM</name>
<proteinExistence type="predicted"/>